<feature type="domain" description="Amidase" evidence="1">
    <location>
        <begin position="60"/>
        <end position="413"/>
    </location>
</feature>
<dbReference type="InterPro" id="IPR036928">
    <property type="entry name" value="AS_sf"/>
</dbReference>
<dbReference type="AlphaFoldDB" id="A0AA37U8C5"/>
<dbReference type="PANTHER" id="PTHR11895:SF169">
    <property type="entry name" value="GLUTAMYL-TRNA(GLN) AMIDOTRANSFERASE"/>
    <property type="match status" value="1"/>
</dbReference>
<dbReference type="GO" id="GO:0016787">
    <property type="term" value="F:hydrolase activity"/>
    <property type="evidence" value="ECO:0007669"/>
    <property type="project" value="UniProtKB-KW"/>
</dbReference>
<dbReference type="Pfam" id="PF01425">
    <property type="entry name" value="Amidase"/>
    <property type="match status" value="1"/>
</dbReference>
<evidence type="ECO:0000259" key="1">
    <source>
        <dbReference type="Pfam" id="PF01425"/>
    </source>
</evidence>
<dbReference type="InterPro" id="IPR023631">
    <property type="entry name" value="Amidase_dom"/>
</dbReference>
<dbReference type="Gene3D" id="3.10.490.10">
    <property type="entry name" value="Gamma-glutamyl cyclotransferase-like"/>
    <property type="match status" value="1"/>
</dbReference>
<dbReference type="InterPro" id="IPR000120">
    <property type="entry name" value="Amidase"/>
</dbReference>
<evidence type="ECO:0000313" key="4">
    <source>
        <dbReference type="Proteomes" id="UP001157137"/>
    </source>
</evidence>
<dbReference type="Pfam" id="PF21986">
    <property type="entry name" value="AH_C"/>
    <property type="match status" value="1"/>
</dbReference>
<evidence type="ECO:0000259" key="2">
    <source>
        <dbReference type="Pfam" id="PF21986"/>
    </source>
</evidence>
<proteinExistence type="predicted"/>
<dbReference type="NCBIfam" id="NF006043">
    <property type="entry name" value="PRK08186.1"/>
    <property type="match status" value="1"/>
</dbReference>
<dbReference type="NCBIfam" id="TIGR02713">
    <property type="entry name" value="allophanate_hyd"/>
    <property type="match status" value="1"/>
</dbReference>
<dbReference type="SUPFAM" id="SSF75304">
    <property type="entry name" value="Amidase signature (AS) enzymes"/>
    <property type="match status" value="1"/>
</dbReference>
<dbReference type="Gene3D" id="3.90.1300.10">
    <property type="entry name" value="Amidase signature (AS) domain"/>
    <property type="match status" value="1"/>
</dbReference>
<keyword evidence="3" id="KW-0378">Hydrolase</keyword>
<dbReference type="InterPro" id="IPR053844">
    <property type="entry name" value="AH_C"/>
</dbReference>
<comment type="caution">
    <text evidence="3">The sequence shown here is derived from an EMBL/GenBank/DDBJ whole genome shotgun (WGS) entry which is preliminary data.</text>
</comment>
<accession>A0AA37U8C5</accession>
<gene>
    <name evidence="3" type="ORF">Heshes_13010</name>
</gene>
<dbReference type="PANTHER" id="PTHR11895">
    <property type="entry name" value="TRANSAMIDASE"/>
    <property type="match status" value="1"/>
</dbReference>
<dbReference type="Proteomes" id="UP001157137">
    <property type="component" value="Unassembled WGS sequence"/>
</dbReference>
<dbReference type="Gene3D" id="1.20.58.1700">
    <property type="match status" value="1"/>
</dbReference>
<feature type="domain" description="Allophanate hydrolase C-terminal" evidence="2">
    <location>
        <begin position="448"/>
        <end position="568"/>
    </location>
</feature>
<evidence type="ECO:0000313" key="3">
    <source>
        <dbReference type="EMBL" id="GLV13617.1"/>
    </source>
</evidence>
<dbReference type="InterPro" id="IPR014085">
    <property type="entry name" value="Allophanate_hydrolase"/>
</dbReference>
<dbReference type="EMBL" id="BSRA01000006">
    <property type="protein sequence ID" value="GLV13617.1"/>
    <property type="molecule type" value="Genomic_DNA"/>
</dbReference>
<dbReference type="RefSeq" id="WP_006448301.1">
    <property type="nucleotide sequence ID" value="NZ_BSRA01000006.1"/>
</dbReference>
<reference evidence="3" key="1">
    <citation type="submission" date="2023-02" db="EMBL/GenBank/DDBJ databases">
        <title>Proposal of a novel subspecies: Alicyclobacillus hesperidum subspecies aegle.</title>
        <authorList>
            <person name="Goto K."/>
            <person name="Fujii T."/>
            <person name="Yasui K."/>
            <person name="Mochida K."/>
            <person name="Kato-Tanaka Y."/>
            <person name="Morohoshi S."/>
            <person name="An S.Y."/>
            <person name="Kasai H."/>
            <person name="Yokota A."/>
        </authorList>
    </citation>
    <scope>NUCLEOTIDE SEQUENCE</scope>
    <source>
        <strain evidence="3">DSM 12766</strain>
    </source>
</reference>
<name>A0AA37U8C5_9BACL</name>
<sequence>MNAWTIPNLLRMYRSGRLSPREVCKEIVEESQRLRDWNIWIQLPSMTTIEPYLEQLNQDEMNSKPLWGVPFAVKDNIDIADMPTTAACPNFAYTAEQHARVVALLVENGAIPIGKTNLDQFATGLVGIRSPYGETHNARQSALISGGSSSGSAVAVAMGLVPFALGTDTAGSGRVPAALNGVVGYKPPIGAWSTSGVVPACKSLDCVSVFTRSLYDAQLIDRLLCEQPLGFTQVRPTVVLVPREPLDWFGPYASAFQQAWERTVDAVAAQGFVVREIDLAPFDEATNMLYDGPWIAERWASIGNFVTRHPDGIWPVTKEILSSGQKALASEVFRAIHRLEELRRWVRDVVNESAILMMPTVGGTYSRDVVREDPIAKNRELGRYTHHCNLLDLAAIAVPAGQVEDGIPFGVTLFVPGERAEVLVQTASSMLSINMNDDCCYGREDKVAVAVCGQHMRGLALNYQLEDLQAKYCGSVYTAPRYRLYALNTEPVRPGLVRQETDGVPIEMELWEMSVAGLGALTASVRYPLAMGSIELADGRLVTGFTCVSGQIPDAIDISYCGGFRRWLELKGNTSAKDNIEV</sequence>
<protein>
    <submittedName>
        <fullName evidence="3">Allophanate hydrolase</fullName>
    </submittedName>
</protein>
<organism evidence="3 4">
    <name type="scientific">Alicyclobacillus hesperidum</name>
    <dbReference type="NCBI Taxonomy" id="89784"/>
    <lineage>
        <taxon>Bacteria</taxon>
        <taxon>Bacillati</taxon>
        <taxon>Bacillota</taxon>
        <taxon>Bacilli</taxon>
        <taxon>Bacillales</taxon>
        <taxon>Alicyclobacillaceae</taxon>
        <taxon>Alicyclobacillus</taxon>
    </lineage>
</organism>